<evidence type="ECO:0000313" key="6">
    <source>
        <dbReference type="Proteomes" id="UP000622604"/>
    </source>
</evidence>
<evidence type="ECO:0000256" key="1">
    <source>
        <dbReference type="ARBA" id="ARBA00008324"/>
    </source>
</evidence>
<organism evidence="4 6">
    <name type="scientific">Paraglaciecola chathamensis</name>
    <dbReference type="NCBI Taxonomy" id="368405"/>
    <lineage>
        <taxon>Bacteria</taxon>
        <taxon>Pseudomonadati</taxon>
        <taxon>Pseudomonadota</taxon>
        <taxon>Gammaproteobacteria</taxon>
        <taxon>Alteromonadales</taxon>
        <taxon>Alteromonadaceae</taxon>
        <taxon>Paraglaciecola</taxon>
    </lineage>
</organism>
<dbReference type="Proteomes" id="UP000649232">
    <property type="component" value="Unassembled WGS sequence"/>
</dbReference>
<dbReference type="GO" id="GO:0047617">
    <property type="term" value="F:fatty acyl-CoA hydrolase activity"/>
    <property type="evidence" value="ECO:0007669"/>
    <property type="project" value="InterPro"/>
</dbReference>
<evidence type="ECO:0000313" key="5">
    <source>
        <dbReference type="EMBL" id="MBJ2139015.1"/>
    </source>
</evidence>
<dbReference type="AlphaFoldDB" id="A0A8H9IJH9"/>
<dbReference type="Gene3D" id="3.10.129.10">
    <property type="entry name" value="Hotdog Thioesterase"/>
    <property type="match status" value="1"/>
</dbReference>
<dbReference type="Proteomes" id="UP000622604">
    <property type="component" value="Unassembled WGS sequence"/>
</dbReference>
<reference evidence="4 6" key="1">
    <citation type="journal article" date="2014" name="Int. J. Syst. Evol. Microbiol.">
        <title>Complete genome sequence of Corynebacterium casei LMG S-19264T (=DSM 44701T), isolated from a smear-ripened cheese.</title>
        <authorList>
            <consortium name="US DOE Joint Genome Institute (JGI-PGF)"/>
            <person name="Walter F."/>
            <person name="Albersmeier A."/>
            <person name="Kalinowski J."/>
            <person name="Ruckert C."/>
        </authorList>
    </citation>
    <scope>NUCLEOTIDE SEQUENCE [LARGE SCALE GENOMIC DNA]</scope>
    <source>
        <strain evidence="4 6">KCTC 32337</strain>
    </source>
</reference>
<dbReference type="EMBL" id="JAEILT010000065">
    <property type="protein sequence ID" value="MBJ2139015.1"/>
    <property type="molecule type" value="Genomic_DNA"/>
</dbReference>
<accession>A0A8H9IJH9</accession>
<dbReference type="NCBIfam" id="TIGR00369">
    <property type="entry name" value="unchar_dom_1"/>
    <property type="match status" value="1"/>
</dbReference>
<reference evidence="4" key="2">
    <citation type="submission" date="2020-09" db="EMBL/GenBank/DDBJ databases">
        <authorList>
            <person name="Sun Q."/>
            <person name="Kim S."/>
        </authorList>
    </citation>
    <scope>NUCLEOTIDE SEQUENCE</scope>
    <source>
        <strain evidence="4">KCTC 32337</strain>
    </source>
</reference>
<evidence type="ECO:0000313" key="4">
    <source>
        <dbReference type="EMBL" id="GGZ81236.1"/>
    </source>
</evidence>
<reference evidence="5 7" key="3">
    <citation type="submission" date="2020-12" db="EMBL/GenBank/DDBJ databases">
        <title>Draft genome sequences of nine environmental bacterial isolates colonizing plastic.</title>
        <authorList>
            <person name="Borre I."/>
            <person name="Sonnenschein E.C."/>
        </authorList>
    </citation>
    <scope>NUCLEOTIDE SEQUENCE [LARGE SCALE GENOMIC DNA]</scope>
    <source>
        <strain evidence="5 7">IB30</strain>
    </source>
</reference>
<dbReference type="EMBL" id="BMZC01000018">
    <property type="protein sequence ID" value="GGZ81236.1"/>
    <property type="molecule type" value="Genomic_DNA"/>
</dbReference>
<protein>
    <submittedName>
        <fullName evidence="5">PaaI family thioesterase</fullName>
    </submittedName>
</protein>
<name>A0A8H9IJH9_9ALTE</name>
<comment type="similarity">
    <text evidence="1">Belongs to the thioesterase PaaI family.</text>
</comment>
<gene>
    <name evidence="4" type="ORF">GCM10011274_43910</name>
    <name evidence="5" type="ORF">JEU11_21450</name>
</gene>
<proteinExistence type="inferred from homology"/>
<dbReference type="PANTHER" id="PTHR21660">
    <property type="entry name" value="THIOESTERASE SUPERFAMILY MEMBER-RELATED"/>
    <property type="match status" value="1"/>
</dbReference>
<dbReference type="CDD" id="cd03443">
    <property type="entry name" value="PaaI_thioesterase"/>
    <property type="match status" value="1"/>
</dbReference>
<evidence type="ECO:0000313" key="7">
    <source>
        <dbReference type="Proteomes" id="UP000649232"/>
    </source>
</evidence>
<dbReference type="InterPro" id="IPR029069">
    <property type="entry name" value="HotDog_dom_sf"/>
</dbReference>
<dbReference type="InterPro" id="IPR006683">
    <property type="entry name" value="Thioestr_dom"/>
</dbReference>
<dbReference type="InterPro" id="IPR003736">
    <property type="entry name" value="PAAI_dom"/>
</dbReference>
<evidence type="ECO:0000256" key="2">
    <source>
        <dbReference type="ARBA" id="ARBA00022801"/>
    </source>
</evidence>
<dbReference type="PANTHER" id="PTHR21660:SF1">
    <property type="entry name" value="ACYL-COENZYME A THIOESTERASE 13"/>
    <property type="match status" value="1"/>
</dbReference>
<comment type="caution">
    <text evidence="4">The sequence shown here is derived from an EMBL/GenBank/DDBJ whole genome shotgun (WGS) entry which is preliminary data.</text>
</comment>
<feature type="domain" description="Thioesterase" evidence="3">
    <location>
        <begin position="53"/>
        <end position="126"/>
    </location>
</feature>
<evidence type="ECO:0000259" key="3">
    <source>
        <dbReference type="Pfam" id="PF03061"/>
    </source>
</evidence>
<dbReference type="InterPro" id="IPR039298">
    <property type="entry name" value="ACOT13"/>
</dbReference>
<sequence length="140" mass="15516">MMSKEQAIEKINQHAPKFISLLGGKLVDFDVDKDACRFEFDIGKDYCHSIDIVQGGFVTAMLDTAMSHAVMALSRDITTISSLEIKTTYLEPTRAGKLRVEGWAVKKGYKVAFIEGHIYNDKNVLTATASSVAKLSRRAE</sequence>
<dbReference type="RefSeq" id="WP_008305755.1">
    <property type="nucleotide sequence ID" value="NZ_BMZC01000018.1"/>
</dbReference>
<dbReference type="SUPFAM" id="SSF54637">
    <property type="entry name" value="Thioesterase/thiol ester dehydrase-isomerase"/>
    <property type="match status" value="1"/>
</dbReference>
<dbReference type="Pfam" id="PF03061">
    <property type="entry name" value="4HBT"/>
    <property type="match status" value="1"/>
</dbReference>
<keyword evidence="2" id="KW-0378">Hydrolase</keyword>